<keyword evidence="2" id="KW-1185">Reference proteome</keyword>
<accession>A0ACD5WHI9</accession>
<evidence type="ECO:0000313" key="2">
    <source>
        <dbReference type="Proteomes" id="UP001732700"/>
    </source>
</evidence>
<reference evidence="1" key="1">
    <citation type="submission" date="2021-05" db="EMBL/GenBank/DDBJ databases">
        <authorList>
            <person name="Scholz U."/>
            <person name="Mascher M."/>
            <person name="Fiebig A."/>
        </authorList>
    </citation>
    <scope>NUCLEOTIDE SEQUENCE [LARGE SCALE GENOMIC DNA]</scope>
</reference>
<reference evidence="1" key="2">
    <citation type="submission" date="2025-09" db="UniProtKB">
        <authorList>
            <consortium name="EnsemblPlants"/>
        </authorList>
    </citation>
    <scope>IDENTIFICATION</scope>
</reference>
<organism evidence="1 2">
    <name type="scientific">Avena sativa</name>
    <name type="common">Oat</name>
    <dbReference type="NCBI Taxonomy" id="4498"/>
    <lineage>
        <taxon>Eukaryota</taxon>
        <taxon>Viridiplantae</taxon>
        <taxon>Streptophyta</taxon>
        <taxon>Embryophyta</taxon>
        <taxon>Tracheophyta</taxon>
        <taxon>Spermatophyta</taxon>
        <taxon>Magnoliopsida</taxon>
        <taxon>Liliopsida</taxon>
        <taxon>Poales</taxon>
        <taxon>Poaceae</taxon>
        <taxon>BOP clade</taxon>
        <taxon>Pooideae</taxon>
        <taxon>Poodae</taxon>
        <taxon>Poeae</taxon>
        <taxon>Poeae Chloroplast Group 1 (Aveneae type)</taxon>
        <taxon>Aveninae</taxon>
        <taxon>Avena</taxon>
    </lineage>
</organism>
<proteinExistence type="predicted"/>
<protein>
    <submittedName>
        <fullName evidence="1">Uncharacterized protein</fullName>
    </submittedName>
</protein>
<name>A0ACD5WHI9_AVESA</name>
<dbReference type="Proteomes" id="UP001732700">
    <property type="component" value="Chromosome 4A"/>
</dbReference>
<sequence length="176" mass="19702">MLVAEAMQEAHWNIPFRRTFNNAEAADFVRLRGSLPLSLSVERDEISWSQSPSGAFSVGSAYRTLFQGPELLWASHLWKAPLPLSVSIFVWQLLRDRLPSGVEVSKRNGPGDGLCPLCGIPESCTHIMFTCPAAQFLWNFIREALVLRGRPKISRSSWKLRQTVLEEGATSSGWCL</sequence>
<evidence type="ECO:0000313" key="1">
    <source>
        <dbReference type="EnsemblPlants" id="AVESA.00010b.r2.4AG0626190.1.CDS.1"/>
    </source>
</evidence>
<dbReference type="EnsemblPlants" id="AVESA.00010b.r2.4AG0626190.1">
    <property type="protein sequence ID" value="AVESA.00010b.r2.4AG0626190.1.CDS.1"/>
    <property type="gene ID" value="AVESA.00010b.r2.4AG0626190"/>
</dbReference>